<name>A0ABQ0L113_MYCCL</name>
<accession>A0ABQ0L113</accession>
<organism evidence="1 2">
    <name type="scientific">Mycena chlorophos</name>
    <name type="common">Agaric fungus</name>
    <name type="synonym">Agaricus chlorophos</name>
    <dbReference type="NCBI Taxonomy" id="658473"/>
    <lineage>
        <taxon>Eukaryota</taxon>
        <taxon>Fungi</taxon>
        <taxon>Dikarya</taxon>
        <taxon>Basidiomycota</taxon>
        <taxon>Agaricomycotina</taxon>
        <taxon>Agaricomycetes</taxon>
        <taxon>Agaricomycetidae</taxon>
        <taxon>Agaricales</taxon>
        <taxon>Marasmiineae</taxon>
        <taxon>Mycenaceae</taxon>
        <taxon>Mycena</taxon>
    </lineage>
</organism>
<evidence type="ECO:0000313" key="1">
    <source>
        <dbReference type="EMBL" id="GAT44815.1"/>
    </source>
</evidence>
<proteinExistence type="predicted"/>
<keyword evidence="2" id="KW-1185">Reference proteome</keyword>
<dbReference type="EMBL" id="DF840249">
    <property type="protein sequence ID" value="GAT44815.1"/>
    <property type="molecule type" value="Genomic_DNA"/>
</dbReference>
<sequence>MASLPCIAPTAVQNHFALQVESFLERIETMLELEYTLEIDFEPLWECAARNWVSEAEFGALLTRHVEAFLEVLERFITRYDARGRSCFNLAVNRRAIRFQVNPNGISSDTVSSSIQDGTYVVRFHPSWFGSAFSEPVSGHYTVDSNILQLVDATPLTLALFGGLSLRAQRSIDEYYVPDPSPALRELLGDYARLDPRWLELYTELKAYGPSRTQTLGRDVMQYFDSLGAQVAAIPELATPEMRRRAQERIHTKTVTIRFVPGPPAGLLVRKPVVIEDGILYLQFTTDEFGETRRPDLAVPLQIIELIFDAVVENDDERTWRDSVRGLLWTTREFYVCGMRALLQRSVVQATKSLSSLPNTMRAATLSTTLAWSSLSYHSAILGAARVFREDGTETRAVINRLLAGMPAVSELWSEHRRLFRDHHLSSSLMNLRLEFLSAHITPKFAQIQFLQPPGAWCARLHTILLLTVECIRKK</sequence>
<reference evidence="1" key="1">
    <citation type="submission" date="2014-09" db="EMBL/GenBank/DDBJ databases">
        <title>Genome sequence of the luminous mushroom Mycena chlorophos for searching fungal bioluminescence genes.</title>
        <authorList>
            <person name="Tanaka Y."/>
            <person name="Kasuga D."/>
            <person name="Oba Y."/>
            <person name="Hase S."/>
            <person name="Sato K."/>
            <person name="Oba Y."/>
            <person name="Sakakibara Y."/>
        </authorList>
    </citation>
    <scope>NUCLEOTIDE SEQUENCE</scope>
</reference>
<evidence type="ECO:0000313" key="2">
    <source>
        <dbReference type="Proteomes" id="UP000815677"/>
    </source>
</evidence>
<dbReference type="Proteomes" id="UP000815677">
    <property type="component" value="Unassembled WGS sequence"/>
</dbReference>
<gene>
    <name evidence="1" type="ORF">MCHLO_02423</name>
</gene>
<protein>
    <submittedName>
        <fullName evidence="1">Uncharacterized protein</fullName>
    </submittedName>
</protein>